<dbReference type="HOGENOM" id="CLU_092019_0_0_5"/>
<dbReference type="Proteomes" id="UP000031656">
    <property type="component" value="Chromosome"/>
</dbReference>
<feature type="chain" id="PRO_5001648656" description="OmpA-like domain-containing protein" evidence="2">
    <location>
        <begin position="26"/>
        <end position="255"/>
    </location>
</feature>
<evidence type="ECO:0000313" key="4">
    <source>
        <dbReference type="Proteomes" id="UP000031656"/>
    </source>
</evidence>
<reference evidence="3 4" key="1">
    <citation type="journal article" date="2015" name="Appl. Microbiol. Biotechnol.">
        <title>The consequence of an additional NADH dehydrogenase paralog on the growth of Gluconobacter oxydans DSM3504.</title>
        <authorList>
            <person name="Kostner D."/>
            <person name="Luchterhand B."/>
            <person name="Junker A."/>
            <person name="Volland S."/>
            <person name="Daniel R."/>
            <person name="Buchs J."/>
            <person name="Liebl W."/>
            <person name="Ehrenreich A."/>
        </authorList>
    </citation>
    <scope>NUCLEOTIDE SEQUENCE [LARGE SCALE GENOMIC DNA]</scope>
    <source>
        <strain evidence="3">DSM 3504</strain>
    </source>
</reference>
<proteinExistence type="predicted"/>
<organism evidence="3 4">
    <name type="scientific">Gluconobacter oxydans DSM 3504</name>
    <dbReference type="NCBI Taxonomy" id="1288313"/>
    <lineage>
        <taxon>Bacteria</taxon>
        <taxon>Pseudomonadati</taxon>
        <taxon>Pseudomonadota</taxon>
        <taxon>Alphaproteobacteria</taxon>
        <taxon>Acetobacterales</taxon>
        <taxon>Acetobacteraceae</taxon>
        <taxon>Gluconobacter</taxon>
    </lineage>
</organism>
<evidence type="ECO:0000313" key="3">
    <source>
        <dbReference type="EMBL" id="AHK70177.1"/>
    </source>
</evidence>
<gene>
    <name evidence="3" type="ORF">GLS_c02600</name>
</gene>
<feature type="signal peptide" evidence="2">
    <location>
        <begin position="1"/>
        <end position="25"/>
    </location>
</feature>
<sequence length="255" mass="26080">MYRPIPFSLPLAAFLACLPLSAAQAQVTSNLDDLPQAKTAPSAKKPAPTPHPAGHAVQKSAAKAPAPVAAPLAAATSSPAEPVRSTPTHTTVPGVPPAPPPPVVLPPPFVPVQIHPPVPPAEVTAVADAASHTAPLPEGGMRILFPSGSEALNADSLKALQDYGTGLSHHPEQRVVLMAYAALPGDDVSMPRRIALARALAVRSIFIHAGVATTRLYPRALGRPDAGDTAPADRLDVVIETNPTDTPASSANGMP</sequence>
<accession>A0A067Z2B3</accession>
<feature type="compositionally biased region" description="Low complexity" evidence="1">
    <location>
        <begin position="36"/>
        <end position="93"/>
    </location>
</feature>
<dbReference type="RefSeq" id="WP_193363832.1">
    <property type="nucleotide sequence ID" value="NZ_CP004373.1"/>
</dbReference>
<evidence type="ECO:0008006" key="5">
    <source>
        <dbReference type="Google" id="ProtNLM"/>
    </source>
</evidence>
<evidence type="ECO:0000256" key="1">
    <source>
        <dbReference type="SAM" id="MobiDB-lite"/>
    </source>
</evidence>
<evidence type="ECO:0000256" key="2">
    <source>
        <dbReference type="SAM" id="SignalP"/>
    </source>
</evidence>
<dbReference type="EMBL" id="CP004373">
    <property type="protein sequence ID" value="AHK70177.1"/>
    <property type="molecule type" value="Genomic_DNA"/>
</dbReference>
<protein>
    <recommendedName>
        <fullName evidence="5">OmpA-like domain-containing protein</fullName>
    </recommendedName>
</protein>
<dbReference type="GeneID" id="56904505"/>
<dbReference type="SUPFAM" id="SSF103088">
    <property type="entry name" value="OmpA-like"/>
    <property type="match status" value="1"/>
</dbReference>
<name>A0A067Z2B3_GLUOY</name>
<dbReference type="PROSITE" id="PS51257">
    <property type="entry name" value="PROKAR_LIPOPROTEIN"/>
    <property type="match status" value="1"/>
</dbReference>
<dbReference type="Gene3D" id="3.30.1330.60">
    <property type="entry name" value="OmpA-like domain"/>
    <property type="match status" value="1"/>
</dbReference>
<dbReference type="AlphaFoldDB" id="A0A067Z2B3"/>
<dbReference type="InterPro" id="IPR036737">
    <property type="entry name" value="OmpA-like_sf"/>
</dbReference>
<keyword evidence="2" id="KW-0732">Signal</keyword>
<feature type="region of interest" description="Disordered" evidence="1">
    <location>
        <begin position="35"/>
        <end position="99"/>
    </location>
</feature>
<dbReference type="KEGG" id="goy:GLS_c02600"/>